<evidence type="ECO:0008006" key="3">
    <source>
        <dbReference type="Google" id="ProtNLM"/>
    </source>
</evidence>
<comment type="caution">
    <text evidence="1">The sequence shown here is derived from an EMBL/GenBank/DDBJ whole genome shotgun (WGS) entry which is preliminary data.</text>
</comment>
<dbReference type="AlphaFoldDB" id="A0AAV4LH41"/>
<reference evidence="1" key="1">
    <citation type="journal article" date="2023" name="Int. J. Syst. Evol. Microbiol.">
        <title>Collibacillus ludicampi gen. nov., sp. nov., a new soil bacterium of the family Alicyclobacillaceae.</title>
        <authorList>
            <person name="Jojima T."/>
            <person name="Ioku Y."/>
            <person name="Fukuta Y."/>
            <person name="Shirasaka N."/>
            <person name="Matsumura Y."/>
            <person name="Mori M."/>
        </authorList>
    </citation>
    <scope>NUCLEOTIDE SEQUENCE</scope>
    <source>
        <strain evidence="1">TP075</strain>
    </source>
</reference>
<organism evidence="1 2">
    <name type="scientific">Collibacillus ludicampi</name>
    <dbReference type="NCBI Taxonomy" id="2771369"/>
    <lineage>
        <taxon>Bacteria</taxon>
        <taxon>Bacillati</taxon>
        <taxon>Bacillota</taxon>
        <taxon>Bacilli</taxon>
        <taxon>Bacillales</taxon>
        <taxon>Alicyclobacillaceae</taxon>
        <taxon>Collibacillus</taxon>
    </lineage>
</organism>
<gene>
    <name evidence="1" type="ORF">DNHGIG_26000</name>
</gene>
<proteinExistence type="predicted"/>
<dbReference type="EMBL" id="BOQE01000001">
    <property type="protein sequence ID" value="GIM47051.1"/>
    <property type="molecule type" value="Genomic_DNA"/>
</dbReference>
<keyword evidence="2" id="KW-1185">Reference proteome</keyword>
<dbReference type="RefSeq" id="WP_282200075.1">
    <property type="nucleotide sequence ID" value="NZ_BOQE01000001.1"/>
</dbReference>
<sequence>MDVTAIQSQVQIVLQKKVMDEAASNMQNLLAVLPQPQQIQPSVSEPGKGLNLDIRI</sequence>
<name>A0AAV4LH41_9BACL</name>
<evidence type="ECO:0000313" key="2">
    <source>
        <dbReference type="Proteomes" id="UP001057291"/>
    </source>
</evidence>
<accession>A0AAV4LH41</accession>
<protein>
    <recommendedName>
        <fullName evidence="3">Motility protein</fullName>
    </recommendedName>
</protein>
<evidence type="ECO:0000313" key="1">
    <source>
        <dbReference type="EMBL" id="GIM47051.1"/>
    </source>
</evidence>
<dbReference type="Proteomes" id="UP001057291">
    <property type="component" value="Unassembled WGS sequence"/>
</dbReference>